<protein>
    <submittedName>
        <fullName evidence="1">Uncharacterized protein</fullName>
    </submittedName>
</protein>
<comment type="caution">
    <text evidence="1">The sequence shown here is derived from an EMBL/GenBank/DDBJ whole genome shotgun (WGS) entry which is preliminary data.</text>
</comment>
<dbReference type="Proteomes" id="UP001501563">
    <property type="component" value="Unassembled WGS sequence"/>
</dbReference>
<proteinExistence type="predicted"/>
<dbReference type="RefSeq" id="WP_331263188.1">
    <property type="nucleotide sequence ID" value="NZ_BAAAZA010000032.1"/>
</dbReference>
<name>A0ABP7L526_9ACTN</name>
<sequence length="95" mass="10778">MPLEPRHATAAPDSHLRGLRDAVRTLLRLDDDTAVVIRQLNWTTPGHHRQETSISARRMDGRVRHWTLDGPIDQITDNDLRAALIPHPTPRAIAR</sequence>
<evidence type="ECO:0000313" key="1">
    <source>
        <dbReference type="EMBL" id="GAA3894488.1"/>
    </source>
</evidence>
<reference evidence="2" key="1">
    <citation type="journal article" date="2019" name="Int. J. Syst. Evol. Microbiol.">
        <title>The Global Catalogue of Microorganisms (GCM) 10K type strain sequencing project: providing services to taxonomists for standard genome sequencing and annotation.</title>
        <authorList>
            <consortium name="The Broad Institute Genomics Platform"/>
            <consortium name="The Broad Institute Genome Sequencing Center for Infectious Disease"/>
            <person name="Wu L."/>
            <person name="Ma J."/>
        </authorList>
    </citation>
    <scope>NUCLEOTIDE SEQUENCE [LARGE SCALE GENOMIC DNA]</scope>
    <source>
        <strain evidence="2">JCM 16578</strain>
    </source>
</reference>
<organism evidence="1 2">
    <name type="scientific">Streptomyces lannensis</name>
    <dbReference type="NCBI Taxonomy" id="766498"/>
    <lineage>
        <taxon>Bacteria</taxon>
        <taxon>Bacillati</taxon>
        <taxon>Actinomycetota</taxon>
        <taxon>Actinomycetes</taxon>
        <taxon>Kitasatosporales</taxon>
        <taxon>Streptomycetaceae</taxon>
        <taxon>Streptomyces</taxon>
    </lineage>
</organism>
<keyword evidence="2" id="KW-1185">Reference proteome</keyword>
<gene>
    <name evidence="1" type="ORF">GCM10022207_73240</name>
</gene>
<evidence type="ECO:0000313" key="2">
    <source>
        <dbReference type="Proteomes" id="UP001501563"/>
    </source>
</evidence>
<accession>A0ABP7L526</accession>
<dbReference type="EMBL" id="BAAAZA010000032">
    <property type="protein sequence ID" value="GAA3894488.1"/>
    <property type="molecule type" value="Genomic_DNA"/>
</dbReference>